<evidence type="ECO:0000313" key="2">
    <source>
        <dbReference type="Proteomes" id="UP000278733"/>
    </source>
</evidence>
<dbReference type="AlphaFoldDB" id="A0A3S4TT62"/>
<sequence>MLPSSAIGAIVNMALMVMGKVPVNLNYTLSPEVMEKALVKANINKVITAEKFLNKLNAKGFAFDEVLAGKTIFAEELGKKSRKVRKCGHF</sequence>
<gene>
    <name evidence="1" type="ORF">NCTC8284_00438</name>
</gene>
<organism evidence="1 2">
    <name type="scientific">Rodentibacter pneumotropicus</name>
    <dbReference type="NCBI Taxonomy" id="758"/>
    <lineage>
        <taxon>Bacteria</taxon>
        <taxon>Pseudomonadati</taxon>
        <taxon>Pseudomonadota</taxon>
        <taxon>Gammaproteobacteria</taxon>
        <taxon>Pasteurellales</taxon>
        <taxon>Pasteurellaceae</taxon>
        <taxon>Rodentibacter</taxon>
    </lineage>
</organism>
<proteinExistence type="predicted"/>
<accession>A0A3S4TT62</accession>
<dbReference type="KEGG" id="rpne:NCTC8284_00438"/>
<dbReference type="EMBL" id="LR134405">
    <property type="protein sequence ID" value="VEH65303.1"/>
    <property type="molecule type" value="Genomic_DNA"/>
</dbReference>
<evidence type="ECO:0000313" key="1">
    <source>
        <dbReference type="EMBL" id="VEH65303.1"/>
    </source>
</evidence>
<keyword evidence="1" id="KW-0012">Acyltransferase</keyword>
<protein>
    <submittedName>
        <fullName evidence="1">2-acyl-glycerophospho-ethanolamine acyltransferase</fullName>
    </submittedName>
</protein>
<dbReference type="Proteomes" id="UP000278733">
    <property type="component" value="Chromosome"/>
</dbReference>
<reference evidence="1 2" key="1">
    <citation type="submission" date="2018-12" db="EMBL/GenBank/DDBJ databases">
        <authorList>
            <consortium name="Pathogen Informatics"/>
        </authorList>
    </citation>
    <scope>NUCLEOTIDE SEQUENCE [LARGE SCALE GENOMIC DNA]</scope>
    <source>
        <strain evidence="1 2">NCTC8284</strain>
    </source>
</reference>
<keyword evidence="1" id="KW-0808">Transferase</keyword>
<dbReference type="GO" id="GO:0016746">
    <property type="term" value="F:acyltransferase activity"/>
    <property type="evidence" value="ECO:0007669"/>
    <property type="project" value="UniProtKB-KW"/>
</dbReference>
<name>A0A3S4TT62_9PAST</name>